<comment type="caution">
    <text evidence="1">The sequence shown here is derived from an EMBL/GenBank/DDBJ whole genome shotgun (WGS) entry which is preliminary data.</text>
</comment>
<reference evidence="1" key="1">
    <citation type="submission" date="2020-04" db="EMBL/GenBank/DDBJ databases">
        <authorList>
            <person name="Alioto T."/>
            <person name="Alioto T."/>
            <person name="Gomez Garrido J."/>
        </authorList>
    </citation>
    <scope>NUCLEOTIDE SEQUENCE</scope>
    <source>
        <strain evidence="1">A484AB</strain>
    </source>
</reference>
<dbReference type="Proteomes" id="UP001152795">
    <property type="component" value="Unassembled WGS sequence"/>
</dbReference>
<organism evidence="1 2">
    <name type="scientific">Paramuricea clavata</name>
    <name type="common">Red gorgonian</name>
    <name type="synonym">Violescent sea-whip</name>
    <dbReference type="NCBI Taxonomy" id="317549"/>
    <lineage>
        <taxon>Eukaryota</taxon>
        <taxon>Metazoa</taxon>
        <taxon>Cnidaria</taxon>
        <taxon>Anthozoa</taxon>
        <taxon>Octocorallia</taxon>
        <taxon>Malacalcyonacea</taxon>
        <taxon>Plexauridae</taxon>
        <taxon>Paramuricea</taxon>
    </lineage>
</organism>
<keyword evidence="2" id="KW-1185">Reference proteome</keyword>
<accession>A0A6S7G059</accession>
<dbReference type="AlphaFoldDB" id="A0A6S7G059"/>
<proteinExistence type="predicted"/>
<protein>
    <submittedName>
        <fullName evidence="1">Uncharacterized protein</fullName>
    </submittedName>
</protein>
<name>A0A6S7G059_PARCT</name>
<dbReference type="OrthoDB" id="10234324at2759"/>
<sequence>MKRLVETRFIRYLVGSIDALLTNAYVLELMWQEQSAGGDMDVQGHLKNLVNPLFLPTLVILADVFSQSAFASETAQSDIYPLWDDKANIDKFLCNIKRMNDLPVLENPLNRRLRLHHPSIATGHFTPDANKPDQQVNIMQYDVRFQPRLRNQQHRQQELTPEDIIETVEVRVKQLTSAILRESVTFLAQGEQERDIVKIFDLKSFDFHDPGSLSQQFNDEFVSVASHLDKGTLLFPRNLCSPLCGGVKCLCLLNQFKTFKERVRDNKDRFRGVWFVVNEAGQVKWNITTVLSYFHKIEYALHEDIPDLAEIIEICLVMSRSQSDMERAGKLMKDVSDKRFGGKFNEAHHEKGKRDRVNEETFLYGNYVPLHSLPLHEVSQEWTKKHLPPIMKTNPGKESSTLRTLENKEPNVRFWFNSFTAIGDFCRHYGRLPQATLVDKY</sequence>
<evidence type="ECO:0000313" key="2">
    <source>
        <dbReference type="Proteomes" id="UP001152795"/>
    </source>
</evidence>
<gene>
    <name evidence="1" type="ORF">PACLA_8A052818</name>
</gene>
<evidence type="ECO:0000313" key="1">
    <source>
        <dbReference type="EMBL" id="CAB3985085.1"/>
    </source>
</evidence>
<dbReference type="EMBL" id="CACRXK020000825">
    <property type="protein sequence ID" value="CAB3985085.1"/>
    <property type="molecule type" value="Genomic_DNA"/>
</dbReference>